<sequence length="118" mass="13236">MQEKGSPPVSSSGLNQNTAATLSYVLGFITGLIFLFLEKDNKFIRYHAMQSIVISLAFLLINTILSFIPIIGWILAPLFAPVALIIWILCMVKAYQGHWYEFPVAGKFAREQVEKMPS</sequence>
<keyword evidence="7" id="KW-1185">Reference proteome</keyword>
<dbReference type="Proteomes" id="UP000198778">
    <property type="component" value="Unassembled WGS sequence"/>
</dbReference>
<protein>
    <submittedName>
        <fullName evidence="6">Uncharacterized membrane protein</fullName>
    </submittedName>
</protein>
<dbReference type="EMBL" id="FNIL01000014">
    <property type="protein sequence ID" value="SDO44894.1"/>
    <property type="molecule type" value="Genomic_DNA"/>
</dbReference>
<keyword evidence="4 5" id="KW-0472">Membrane</keyword>
<evidence type="ECO:0000313" key="6">
    <source>
        <dbReference type="EMBL" id="SDO44894.1"/>
    </source>
</evidence>
<dbReference type="STRING" id="745820.SAMN04488053_11421"/>
<accession>A0A1H0JMQ9</accession>
<evidence type="ECO:0000256" key="2">
    <source>
        <dbReference type="ARBA" id="ARBA00022692"/>
    </source>
</evidence>
<gene>
    <name evidence="6" type="ORF">SAMN04488053_11421</name>
</gene>
<evidence type="ECO:0000256" key="3">
    <source>
        <dbReference type="ARBA" id="ARBA00022989"/>
    </source>
</evidence>
<keyword evidence="3 5" id="KW-1133">Transmembrane helix</keyword>
<name>A0A1H0JMQ9_9BACI</name>
<reference evidence="7" key="1">
    <citation type="submission" date="2016-10" db="EMBL/GenBank/DDBJ databases">
        <authorList>
            <person name="Varghese N."/>
            <person name="Submissions S."/>
        </authorList>
    </citation>
    <scope>NUCLEOTIDE SEQUENCE [LARGE SCALE GENOMIC DNA]</scope>
    <source>
        <strain evidence="7">CGMCC 1.10369</strain>
    </source>
</reference>
<keyword evidence="2 5" id="KW-0812">Transmembrane</keyword>
<dbReference type="GO" id="GO:0016020">
    <property type="term" value="C:membrane"/>
    <property type="evidence" value="ECO:0007669"/>
    <property type="project" value="UniProtKB-SubCell"/>
</dbReference>
<evidence type="ECO:0000256" key="5">
    <source>
        <dbReference type="SAM" id="Phobius"/>
    </source>
</evidence>
<dbReference type="PANTHER" id="PTHR36460:SF1">
    <property type="entry name" value="UPF0132 DOMAIN PROTEIN (AFU_ORTHOLOGUE AFUA_3G10255)"/>
    <property type="match status" value="1"/>
</dbReference>
<comment type="subcellular location">
    <subcellularLocation>
        <location evidence="1">Membrane</location>
        <topology evidence="1">Multi-pass membrane protein</topology>
    </subcellularLocation>
</comment>
<feature type="transmembrane region" description="Helical" evidence="5">
    <location>
        <begin position="49"/>
        <end position="68"/>
    </location>
</feature>
<proteinExistence type="predicted"/>
<dbReference type="Pfam" id="PF09685">
    <property type="entry name" value="MamF_MmsF"/>
    <property type="match status" value="1"/>
</dbReference>
<organism evidence="6 7">
    <name type="scientific">Alkalicoccus daliensis</name>
    <dbReference type="NCBI Taxonomy" id="745820"/>
    <lineage>
        <taxon>Bacteria</taxon>
        <taxon>Bacillati</taxon>
        <taxon>Bacillota</taxon>
        <taxon>Bacilli</taxon>
        <taxon>Bacillales</taxon>
        <taxon>Bacillaceae</taxon>
        <taxon>Alkalicoccus</taxon>
    </lineage>
</organism>
<evidence type="ECO:0000256" key="4">
    <source>
        <dbReference type="ARBA" id="ARBA00023136"/>
    </source>
</evidence>
<evidence type="ECO:0000313" key="7">
    <source>
        <dbReference type="Proteomes" id="UP000198778"/>
    </source>
</evidence>
<feature type="transmembrane region" description="Helical" evidence="5">
    <location>
        <begin position="74"/>
        <end position="92"/>
    </location>
</feature>
<dbReference type="InterPro" id="IPR019109">
    <property type="entry name" value="MamF_MmsF"/>
</dbReference>
<feature type="transmembrane region" description="Helical" evidence="5">
    <location>
        <begin position="20"/>
        <end position="37"/>
    </location>
</feature>
<dbReference type="PANTHER" id="PTHR36460">
    <property type="entry name" value="UPF0132 DOMAIN PROTEIN (AFU_ORTHOLOGUE AFUA_3G10255)"/>
    <property type="match status" value="1"/>
</dbReference>
<dbReference type="AlphaFoldDB" id="A0A1H0JMQ9"/>
<evidence type="ECO:0000256" key="1">
    <source>
        <dbReference type="ARBA" id="ARBA00004141"/>
    </source>
</evidence>
<dbReference type="RefSeq" id="WP_090843914.1">
    <property type="nucleotide sequence ID" value="NZ_FNIL01000014.1"/>
</dbReference>
<dbReference type="OrthoDB" id="2657448at2"/>